<organism evidence="2 3">
    <name type="scientific">Azospirillum rugosum</name>
    <dbReference type="NCBI Taxonomy" id="416170"/>
    <lineage>
        <taxon>Bacteria</taxon>
        <taxon>Pseudomonadati</taxon>
        <taxon>Pseudomonadota</taxon>
        <taxon>Alphaproteobacteria</taxon>
        <taxon>Rhodospirillales</taxon>
        <taxon>Azospirillaceae</taxon>
        <taxon>Azospirillum</taxon>
    </lineage>
</organism>
<accession>A0ABS4SWT6</accession>
<name>A0ABS4SWT6_9PROT</name>
<keyword evidence="3" id="KW-1185">Reference proteome</keyword>
<gene>
    <name evidence="2" type="ORF">J2851_006837</name>
</gene>
<feature type="transmembrane region" description="Helical" evidence="1">
    <location>
        <begin position="15"/>
        <end position="34"/>
    </location>
</feature>
<evidence type="ECO:0000313" key="3">
    <source>
        <dbReference type="Proteomes" id="UP000781958"/>
    </source>
</evidence>
<sequence>MQTYRKHIANTQDVVSAWLACAVVFAAALGGAALL</sequence>
<evidence type="ECO:0000313" key="2">
    <source>
        <dbReference type="EMBL" id="MBP2297018.1"/>
    </source>
</evidence>
<keyword evidence="1" id="KW-0812">Transmembrane</keyword>
<dbReference type="EMBL" id="JAGINP010000038">
    <property type="protein sequence ID" value="MBP2297018.1"/>
    <property type="molecule type" value="Genomic_DNA"/>
</dbReference>
<dbReference type="Proteomes" id="UP000781958">
    <property type="component" value="Unassembled WGS sequence"/>
</dbReference>
<comment type="caution">
    <text evidence="2">The sequence shown here is derived from an EMBL/GenBank/DDBJ whole genome shotgun (WGS) entry which is preliminary data.</text>
</comment>
<reference evidence="2 3" key="1">
    <citation type="submission" date="2021-03" db="EMBL/GenBank/DDBJ databases">
        <title>Genomic Encyclopedia of Type Strains, Phase III (KMG-III): the genomes of soil and plant-associated and newly described type strains.</title>
        <authorList>
            <person name="Whitman W."/>
        </authorList>
    </citation>
    <scope>NUCLEOTIDE SEQUENCE [LARGE SCALE GENOMIC DNA]</scope>
    <source>
        <strain evidence="2 3">IMMIB AFH-6</strain>
    </source>
</reference>
<evidence type="ECO:0000256" key="1">
    <source>
        <dbReference type="SAM" id="Phobius"/>
    </source>
</evidence>
<protein>
    <submittedName>
        <fullName evidence="2">Uncharacterized protein</fullName>
    </submittedName>
</protein>
<keyword evidence="1" id="KW-1133">Transmembrane helix</keyword>
<proteinExistence type="predicted"/>
<keyword evidence="1" id="KW-0472">Membrane</keyword>